<comment type="caution">
    <text evidence="4">The sequence shown here is derived from an EMBL/GenBank/DDBJ whole genome shotgun (WGS) entry which is preliminary data.</text>
</comment>
<dbReference type="InterPro" id="IPR035979">
    <property type="entry name" value="RBD_domain_sf"/>
</dbReference>
<dbReference type="InterPro" id="IPR000504">
    <property type="entry name" value="RRM_dom"/>
</dbReference>
<dbReference type="SUPFAM" id="SSF54928">
    <property type="entry name" value="RNA-binding domain, RBD"/>
    <property type="match status" value="1"/>
</dbReference>
<keyword evidence="1" id="KW-0694">RNA-binding</keyword>
<feature type="region of interest" description="Disordered" evidence="2">
    <location>
        <begin position="1"/>
        <end position="33"/>
    </location>
</feature>
<feature type="domain" description="RRM" evidence="3">
    <location>
        <begin position="140"/>
        <end position="223"/>
    </location>
</feature>
<evidence type="ECO:0000256" key="2">
    <source>
        <dbReference type="SAM" id="MobiDB-lite"/>
    </source>
</evidence>
<feature type="compositionally biased region" description="Acidic residues" evidence="2">
    <location>
        <begin position="358"/>
        <end position="369"/>
    </location>
</feature>
<accession>A0AAJ0IFJ6</accession>
<evidence type="ECO:0000256" key="1">
    <source>
        <dbReference type="PROSITE-ProRule" id="PRU00176"/>
    </source>
</evidence>
<sequence length="375" mass="41672">MSNKQNNSHSLLDAQSNYPDEQKSIQETTNRSGLSNFRYITPAQRSTMALNDTASTSTASVIPVWRRNVQVTPPNPQTPTALVQRATATSAPFRPMDTVRGASPQFTAEEKIRAGFSWRYRGDINNPKNSSAGISPEENCALFLTNLPAGTTEKILLDALGIHAPFGRVHATSIAPATDNRHSTACAKLAMFGREEAVRVFDFVNAGELRIAGRTISIAWNNNRSPIQTDIADTASRVLEIHGPREVVDIHRLSRFFEDNLKYQTQDITVLNEDKEERLIRWTFCSFRAQAQVARKALRAEWPGLHIRWGIDPMAVSVNMAPTAMSTMLPSFPQQRAPVAAGEVSHTPSGDLIRFDSDVEEEADSEEERSDVYEF</sequence>
<gene>
    <name evidence="4" type="ORF">B0T23DRAFT_308738</name>
</gene>
<evidence type="ECO:0000259" key="3">
    <source>
        <dbReference type="PROSITE" id="PS50102"/>
    </source>
</evidence>
<dbReference type="PROSITE" id="PS50102">
    <property type="entry name" value="RRM"/>
    <property type="match status" value="1"/>
</dbReference>
<organism evidence="4 5">
    <name type="scientific">Neurospora hispaniola</name>
    <dbReference type="NCBI Taxonomy" id="588809"/>
    <lineage>
        <taxon>Eukaryota</taxon>
        <taxon>Fungi</taxon>
        <taxon>Dikarya</taxon>
        <taxon>Ascomycota</taxon>
        <taxon>Pezizomycotina</taxon>
        <taxon>Sordariomycetes</taxon>
        <taxon>Sordariomycetidae</taxon>
        <taxon>Sordariales</taxon>
        <taxon>Sordariaceae</taxon>
        <taxon>Neurospora</taxon>
    </lineage>
</organism>
<proteinExistence type="predicted"/>
<evidence type="ECO:0000313" key="4">
    <source>
        <dbReference type="EMBL" id="KAK3499460.1"/>
    </source>
</evidence>
<name>A0AAJ0IFJ6_9PEZI</name>
<protein>
    <recommendedName>
        <fullName evidence="3">RRM domain-containing protein</fullName>
    </recommendedName>
</protein>
<reference evidence="4 5" key="1">
    <citation type="journal article" date="2023" name="Mol. Phylogenet. Evol.">
        <title>Genome-scale phylogeny and comparative genomics of the fungal order Sordariales.</title>
        <authorList>
            <person name="Hensen N."/>
            <person name="Bonometti L."/>
            <person name="Westerberg I."/>
            <person name="Brannstrom I.O."/>
            <person name="Guillou S."/>
            <person name="Cros-Aarteil S."/>
            <person name="Calhoun S."/>
            <person name="Haridas S."/>
            <person name="Kuo A."/>
            <person name="Mondo S."/>
            <person name="Pangilinan J."/>
            <person name="Riley R."/>
            <person name="LaButti K."/>
            <person name="Andreopoulos B."/>
            <person name="Lipzen A."/>
            <person name="Chen C."/>
            <person name="Yan M."/>
            <person name="Daum C."/>
            <person name="Ng V."/>
            <person name="Clum A."/>
            <person name="Steindorff A."/>
            <person name="Ohm R.A."/>
            <person name="Martin F."/>
            <person name="Silar P."/>
            <person name="Natvig D.O."/>
            <person name="Lalanne C."/>
            <person name="Gautier V."/>
            <person name="Ament-Velasquez S.L."/>
            <person name="Kruys A."/>
            <person name="Hutchinson M.I."/>
            <person name="Powell A.J."/>
            <person name="Barry K."/>
            <person name="Miller A.N."/>
            <person name="Grigoriev I.V."/>
            <person name="Debuchy R."/>
            <person name="Gladieux P."/>
            <person name="Hiltunen Thoren M."/>
            <person name="Johannesson H."/>
        </authorList>
    </citation>
    <scope>NUCLEOTIDE SEQUENCE [LARGE SCALE GENOMIC DNA]</scope>
    <source>
        <strain evidence="4 5">FGSC 10403</strain>
    </source>
</reference>
<dbReference type="Gene3D" id="3.30.70.330">
    <property type="match status" value="1"/>
</dbReference>
<dbReference type="AlphaFoldDB" id="A0AAJ0IFJ6"/>
<dbReference type="GeneID" id="87872109"/>
<dbReference type="Proteomes" id="UP001285908">
    <property type="component" value="Unassembled WGS sequence"/>
</dbReference>
<dbReference type="EMBL" id="JAULSX010000001">
    <property type="protein sequence ID" value="KAK3499460.1"/>
    <property type="molecule type" value="Genomic_DNA"/>
</dbReference>
<keyword evidence="5" id="KW-1185">Reference proteome</keyword>
<evidence type="ECO:0000313" key="5">
    <source>
        <dbReference type="Proteomes" id="UP001285908"/>
    </source>
</evidence>
<dbReference type="InterPro" id="IPR012677">
    <property type="entry name" value="Nucleotide-bd_a/b_plait_sf"/>
</dbReference>
<feature type="region of interest" description="Disordered" evidence="2">
    <location>
        <begin position="337"/>
        <end position="375"/>
    </location>
</feature>
<dbReference type="GO" id="GO:0003723">
    <property type="term" value="F:RNA binding"/>
    <property type="evidence" value="ECO:0007669"/>
    <property type="project" value="UniProtKB-UniRule"/>
</dbReference>
<dbReference type="RefSeq" id="XP_062697093.1">
    <property type="nucleotide sequence ID" value="XM_062834487.1"/>
</dbReference>